<protein>
    <submittedName>
        <fullName evidence="1">Uncharacterized protein</fullName>
    </submittedName>
</protein>
<evidence type="ECO:0000313" key="1">
    <source>
        <dbReference type="EMBL" id="TNV72494.1"/>
    </source>
</evidence>
<dbReference type="AlphaFoldDB" id="A0A8J8ND50"/>
<gene>
    <name evidence="1" type="ORF">FGO68_gene8624</name>
</gene>
<dbReference type="EMBL" id="RRYP01022123">
    <property type="protein sequence ID" value="TNV72494.1"/>
    <property type="molecule type" value="Genomic_DNA"/>
</dbReference>
<reference evidence="1" key="1">
    <citation type="submission" date="2019-06" db="EMBL/GenBank/DDBJ databases">
        <authorList>
            <person name="Zheng W."/>
        </authorList>
    </citation>
    <scope>NUCLEOTIDE SEQUENCE</scope>
    <source>
        <strain evidence="1">QDHG01</strain>
    </source>
</reference>
<accession>A0A8J8ND50</accession>
<dbReference type="Proteomes" id="UP000785679">
    <property type="component" value="Unassembled WGS sequence"/>
</dbReference>
<name>A0A8J8ND50_HALGN</name>
<evidence type="ECO:0000313" key="2">
    <source>
        <dbReference type="Proteomes" id="UP000785679"/>
    </source>
</evidence>
<comment type="caution">
    <text evidence="1">The sequence shown here is derived from an EMBL/GenBank/DDBJ whole genome shotgun (WGS) entry which is preliminary data.</text>
</comment>
<organism evidence="1 2">
    <name type="scientific">Halteria grandinella</name>
    <dbReference type="NCBI Taxonomy" id="5974"/>
    <lineage>
        <taxon>Eukaryota</taxon>
        <taxon>Sar</taxon>
        <taxon>Alveolata</taxon>
        <taxon>Ciliophora</taxon>
        <taxon>Intramacronucleata</taxon>
        <taxon>Spirotrichea</taxon>
        <taxon>Stichotrichia</taxon>
        <taxon>Sporadotrichida</taxon>
        <taxon>Halteriidae</taxon>
        <taxon>Halteria</taxon>
    </lineage>
</organism>
<sequence>MIFDAKDAFGGWKLLNRELCPGVNQLVTDMDISQGESECMQAPKHWREKRDPYYKRRNSWITSYHSQVLR</sequence>
<keyword evidence="2" id="KW-1185">Reference proteome</keyword>
<proteinExistence type="predicted"/>